<evidence type="ECO:0000256" key="2">
    <source>
        <dbReference type="SAM" id="SignalP"/>
    </source>
</evidence>
<dbReference type="PANTHER" id="PTHR33393:SF11">
    <property type="entry name" value="POLYGLUTAMINE SYNTHESIS ACCESSORY PROTEIN RV0574C-RELATED"/>
    <property type="match status" value="1"/>
</dbReference>
<evidence type="ECO:0000313" key="4">
    <source>
        <dbReference type="EMBL" id="GLH68946.1"/>
    </source>
</evidence>
<feature type="chain" id="PRO_5045988831" description="Capsule synthesis protein CapA domain-containing protein" evidence="2">
    <location>
        <begin position="22"/>
        <end position="417"/>
    </location>
</feature>
<dbReference type="Proteomes" id="UP001165089">
    <property type="component" value="Unassembled WGS sequence"/>
</dbReference>
<accession>A0ABQ5Q3C8</accession>
<comment type="similarity">
    <text evidence="1">Belongs to the CapA family.</text>
</comment>
<feature type="signal peptide" evidence="2">
    <location>
        <begin position="1"/>
        <end position="21"/>
    </location>
</feature>
<organism evidence="4 5">
    <name type="scientific">Geothrix rubra</name>
    <dbReference type="NCBI Taxonomy" id="2927977"/>
    <lineage>
        <taxon>Bacteria</taxon>
        <taxon>Pseudomonadati</taxon>
        <taxon>Acidobacteriota</taxon>
        <taxon>Holophagae</taxon>
        <taxon>Holophagales</taxon>
        <taxon>Holophagaceae</taxon>
        <taxon>Geothrix</taxon>
    </lineage>
</organism>
<comment type="caution">
    <text evidence="4">The sequence shown here is derived from an EMBL/GenBank/DDBJ whole genome shotgun (WGS) entry which is preliminary data.</text>
</comment>
<keyword evidence="2" id="KW-0732">Signal</keyword>
<name>A0ABQ5Q3C8_9BACT</name>
<dbReference type="SUPFAM" id="SSF56300">
    <property type="entry name" value="Metallo-dependent phosphatases"/>
    <property type="match status" value="1"/>
</dbReference>
<dbReference type="Gene3D" id="3.60.21.10">
    <property type="match status" value="1"/>
</dbReference>
<evidence type="ECO:0000259" key="3">
    <source>
        <dbReference type="SMART" id="SM00854"/>
    </source>
</evidence>
<reference evidence="4 5" key="1">
    <citation type="journal article" date="2023" name="Antonie Van Leeuwenhoek">
        <title>Mesoterricola silvestris gen. nov., sp. nov., Mesoterricola sediminis sp. nov., Geothrix oryzae sp. nov., Geothrix edaphica sp. nov., Geothrix rubra sp. nov., and Geothrix limicola sp. nov., six novel members of Acidobacteriota isolated from soils.</title>
        <authorList>
            <person name="Itoh H."/>
            <person name="Sugisawa Y."/>
            <person name="Mise K."/>
            <person name="Xu Z."/>
            <person name="Kuniyasu M."/>
            <person name="Ushijima N."/>
            <person name="Kawano K."/>
            <person name="Kobayashi E."/>
            <person name="Shiratori Y."/>
            <person name="Masuda Y."/>
            <person name="Senoo K."/>
        </authorList>
    </citation>
    <scope>NUCLEOTIDE SEQUENCE [LARGE SCALE GENOMIC DNA]</scope>
    <source>
        <strain evidence="4 5">Red803</strain>
    </source>
</reference>
<dbReference type="SMART" id="SM00854">
    <property type="entry name" value="PGA_cap"/>
    <property type="match status" value="1"/>
</dbReference>
<feature type="domain" description="Capsule synthesis protein CapA" evidence="3">
    <location>
        <begin position="33"/>
        <end position="276"/>
    </location>
</feature>
<dbReference type="InterPro" id="IPR052169">
    <property type="entry name" value="CW_Biosynth-Accessory"/>
</dbReference>
<dbReference type="InterPro" id="IPR029052">
    <property type="entry name" value="Metallo-depent_PP-like"/>
</dbReference>
<evidence type="ECO:0000256" key="1">
    <source>
        <dbReference type="ARBA" id="ARBA00005662"/>
    </source>
</evidence>
<protein>
    <recommendedName>
        <fullName evidence="3">Capsule synthesis protein CapA domain-containing protein</fullName>
    </recommendedName>
</protein>
<gene>
    <name evidence="4" type="ORF">GETHPA_04790</name>
</gene>
<dbReference type="EMBL" id="BSDD01000001">
    <property type="protein sequence ID" value="GLH68946.1"/>
    <property type="molecule type" value="Genomic_DNA"/>
</dbReference>
<dbReference type="InterPro" id="IPR019079">
    <property type="entry name" value="Capsule_synth_CapA"/>
</dbReference>
<dbReference type="RefSeq" id="WP_285722628.1">
    <property type="nucleotide sequence ID" value="NZ_BSDD01000001.1"/>
</dbReference>
<evidence type="ECO:0000313" key="5">
    <source>
        <dbReference type="Proteomes" id="UP001165089"/>
    </source>
</evidence>
<dbReference type="PANTHER" id="PTHR33393">
    <property type="entry name" value="POLYGLUTAMINE SYNTHESIS ACCESSORY PROTEIN RV0574C-RELATED"/>
    <property type="match status" value="1"/>
</dbReference>
<dbReference type="Pfam" id="PF09587">
    <property type="entry name" value="PGA_cap"/>
    <property type="match status" value="1"/>
</dbReference>
<keyword evidence="5" id="KW-1185">Reference proteome</keyword>
<proteinExistence type="inferred from homology"/>
<dbReference type="CDD" id="cd07381">
    <property type="entry name" value="MPP_CapA"/>
    <property type="match status" value="1"/>
</dbReference>
<sequence length="417" mass="45449">MGLSRRVLLLAVLLALGPVLAAEVPAPPPVTVRLVAVGDIMMHQDVKLAETQDQGGFPDLWADLVPLFKGADLAFGNLETPVAPTTGRPGKPFQFNAPASLPPALRASGFTVLSTANNHAFDQGRKGVAETLDRLRQADLLAIGSGEDRPRAEATQILERNGLKVAFLGFTDIFNLDLDRKATEPWVRPLDLGPALAAVREARSKADIVVVSIHWGNEYQHMPTKRQRDIARKLVEAGCDLLLGHHPHVLQPMELLTVEGRRALVAYSLGNFISNQDRMYRADLFPVAEGDSRDGAALEVTFERRRWPDGTEAVVISHAGYEPLWTENNWGAGKGAPRRIRVIRVAAAEARLREELDRLEDPQADAGTPVAPAVRKAAILADQERLRTLILRRRRIAGILGQAFEDLNAGGTSPAGR</sequence>